<evidence type="ECO:0000313" key="3">
    <source>
        <dbReference type="EMBL" id="QEW08506.1"/>
    </source>
</evidence>
<dbReference type="Proteomes" id="UP000325606">
    <property type="component" value="Chromosome"/>
</dbReference>
<reference evidence="3 4" key="1">
    <citation type="submission" date="2019-09" db="EMBL/GenBank/DDBJ databases">
        <title>Nitrincola iocasae sp. nov., a bacterium isolated from the sediment collected at a cold seep field in South China Sea.</title>
        <authorList>
            <person name="Zhang H."/>
            <person name="Wang H."/>
            <person name="Li C."/>
        </authorList>
    </citation>
    <scope>NUCLEOTIDE SEQUENCE [LARGE SCALE GENOMIC DNA]</scope>
    <source>
        <strain evidence="3 4">KXZD1103</strain>
    </source>
</reference>
<dbReference type="SUPFAM" id="SSF53756">
    <property type="entry name" value="UDP-Glycosyltransferase/glycogen phosphorylase"/>
    <property type="match status" value="1"/>
</dbReference>
<dbReference type="EC" id="5.1.3.14" evidence="3"/>
<dbReference type="CDD" id="cd03786">
    <property type="entry name" value="GTB_UDP-GlcNAc_2-Epimerase"/>
    <property type="match status" value="1"/>
</dbReference>
<gene>
    <name evidence="3" type="ORF">F5I99_05210</name>
</gene>
<keyword evidence="1 3" id="KW-0413">Isomerase</keyword>
<accession>A0A5J6LJJ1</accession>
<evidence type="ECO:0000259" key="2">
    <source>
        <dbReference type="Pfam" id="PF02350"/>
    </source>
</evidence>
<comment type="similarity">
    <text evidence="1">Belongs to the UDP-N-acetylglucosamine 2-epimerase family.</text>
</comment>
<dbReference type="Pfam" id="PF02350">
    <property type="entry name" value="Epimerase_2"/>
    <property type="match status" value="1"/>
</dbReference>
<sequence>MKKLKVMTVVGTRPEIIRLSRVIAKLDEHCEHVLVHTGQNYDYELYEIFFQDLGIRKPDHFLSAAGASGAETIGNVIIKVDQVLAEVMPEAILVLGDTNSCMAVIPGKRRKIPTFHMEAGNRCFDMRVPEEINRRIVDHTADINMSYSTIARDYLVAEGLPPDRIIKTGSPMFEVLNYYREGIDASDVLQRLSLTQGEFFVVSAHREENVDSDKNFLKLVDVLNTVAQHYDMPVIVSTHPRTQKRVDTMGVTFHPNVQLLKPLGFKDYNKLQLCSKAVLSDSGTINEESSILNFPALNIREAHERPEGMEEAAAMMVGLEVDRVLQGLAILESQVRGNERSLRLVADYSMPNVADKVVRIIHSYRDYVMRTVWKRY</sequence>
<name>A0A5J6LJJ1_9GAMM</name>
<dbReference type="InterPro" id="IPR003331">
    <property type="entry name" value="UDP_GlcNAc_Epimerase_2_dom"/>
</dbReference>
<dbReference type="NCBIfam" id="TIGR00236">
    <property type="entry name" value="wecB"/>
    <property type="match status" value="1"/>
</dbReference>
<dbReference type="InterPro" id="IPR029767">
    <property type="entry name" value="WecB-like"/>
</dbReference>
<organism evidence="3 4">
    <name type="scientific">Nitrincola iocasae</name>
    <dbReference type="NCBI Taxonomy" id="2614693"/>
    <lineage>
        <taxon>Bacteria</taxon>
        <taxon>Pseudomonadati</taxon>
        <taxon>Pseudomonadota</taxon>
        <taxon>Gammaproteobacteria</taxon>
        <taxon>Oceanospirillales</taxon>
        <taxon>Oceanospirillaceae</taxon>
        <taxon>Nitrincola</taxon>
    </lineage>
</organism>
<keyword evidence="4" id="KW-1185">Reference proteome</keyword>
<dbReference type="KEGG" id="nik:F5I99_05210"/>
<dbReference type="PANTHER" id="PTHR43174:SF1">
    <property type="entry name" value="UDP-N-ACETYLGLUCOSAMINE 2-EPIMERASE"/>
    <property type="match status" value="1"/>
</dbReference>
<evidence type="ECO:0000256" key="1">
    <source>
        <dbReference type="RuleBase" id="RU003513"/>
    </source>
</evidence>
<evidence type="ECO:0000313" key="4">
    <source>
        <dbReference type="Proteomes" id="UP000325606"/>
    </source>
</evidence>
<dbReference type="PANTHER" id="PTHR43174">
    <property type="entry name" value="UDP-N-ACETYLGLUCOSAMINE 2-EPIMERASE"/>
    <property type="match status" value="1"/>
</dbReference>
<dbReference type="EMBL" id="CP044222">
    <property type="protein sequence ID" value="QEW08506.1"/>
    <property type="molecule type" value="Genomic_DNA"/>
</dbReference>
<protein>
    <submittedName>
        <fullName evidence="3">UDP-N-acetylglucosamine 2-epimerase (Non-hydrolyzing)</fullName>
        <ecNumber evidence="3">5.1.3.14</ecNumber>
    </submittedName>
</protein>
<dbReference type="Gene3D" id="3.40.50.2000">
    <property type="entry name" value="Glycogen Phosphorylase B"/>
    <property type="match status" value="2"/>
</dbReference>
<feature type="domain" description="UDP-N-acetylglucosamine 2-epimerase" evidence="2">
    <location>
        <begin position="27"/>
        <end position="361"/>
    </location>
</feature>
<proteinExistence type="inferred from homology"/>
<dbReference type="AlphaFoldDB" id="A0A5J6LJJ1"/>
<dbReference type="GO" id="GO:0008761">
    <property type="term" value="F:UDP-N-acetylglucosamine 2-epimerase activity"/>
    <property type="evidence" value="ECO:0007669"/>
    <property type="project" value="UniProtKB-EC"/>
</dbReference>